<dbReference type="Gene3D" id="3.80.10.10">
    <property type="entry name" value="Ribonuclease Inhibitor"/>
    <property type="match status" value="1"/>
</dbReference>
<gene>
    <name evidence="1" type="ORF">H5410_053288</name>
</gene>
<organism evidence="1 2">
    <name type="scientific">Solanum commersonii</name>
    <name type="common">Commerson's wild potato</name>
    <name type="synonym">Commerson's nightshade</name>
    <dbReference type="NCBI Taxonomy" id="4109"/>
    <lineage>
        <taxon>Eukaryota</taxon>
        <taxon>Viridiplantae</taxon>
        <taxon>Streptophyta</taxon>
        <taxon>Embryophyta</taxon>
        <taxon>Tracheophyta</taxon>
        <taxon>Spermatophyta</taxon>
        <taxon>Magnoliopsida</taxon>
        <taxon>eudicotyledons</taxon>
        <taxon>Gunneridae</taxon>
        <taxon>Pentapetalae</taxon>
        <taxon>asterids</taxon>
        <taxon>lamiids</taxon>
        <taxon>Solanales</taxon>
        <taxon>Solanaceae</taxon>
        <taxon>Solanoideae</taxon>
        <taxon>Solaneae</taxon>
        <taxon>Solanum</taxon>
    </lineage>
</organism>
<evidence type="ECO:0000313" key="1">
    <source>
        <dbReference type="EMBL" id="KAG5582661.1"/>
    </source>
</evidence>
<dbReference type="InterPro" id="IPR032675">
    <property type="entry name" value="LRR_dom_sf"/>
</dbReference>
<dbReference type="Proteomes" id="UP000824120">
    <property type="component" value="Chromosome 10"/>
</dbReference>
<protein>
    <submittedName>
        <fullName evidence="1">Uncharacterized protein</fullName>
    </submittedName>
</protein>
<sequence length="82" mass="9310">MDIISCLFPSLGQLKLLQHLELVGFHKVECIVPTFYGIDGNYNGSSSNNTNIQVFPLLKELLLEDMPSLTEWKEVQFSYSTN</sequence>
<name>A0A9J5X5I5_SOLCO</name>
<accession>A0A9J5X5I5</accession>
<comment type="caution">
    <text evidence="1">The sequence shown here is derived from an EMBL/GenBank/DDBJ whole genome shotgun (WGS) entry which is preliminary data.</text>
</comment>
<dbReference type="AlphaFoldDB" id="A0A9J5X5I5"/>
<keyword evidence="2" id="KW-1185">Reference proteome</keyword>
<reference evidence="1 2" key="1">
    <citation type="submission" date="2020-09" db="EMBL/GenBank/DDBJ databases">
        <title>De no assembly of potato wild relative species, Solanum commersonii.</title>
        <authorList>
            <person name="Cho K."/>
        </authorList>
    </citation>
    <scope>NUCLEOTIDE SEQUENCE [LARGE SCALE GENOMIC DNA]</scope>
    <source>
        <strain evidence="1">LZ3.2</strain>
        <tissue evidence="1">Leaf</tissue>
    </source>
</reference>
<proteinExistence type="predicted"/>
<dbReference type="EMBL" id="JACXVP010000010">
    <property type="protein sequence ID" value="KAG5582661.1"/>
    <property type="molecule type" value="Genomic_DNA"/>
</dbReference>
<evidence type="ECO:0000313" key="2">
    <source>
        <dbReference type="Proteomes" id="UP000824120"/>
    </source>
</evidence>